<evidence type="ECO:0000256" key="4">
    <source>
        <dbReference type="ARBA" id="ARBA00023136"/>
    </source>
</evidence>
<dbReference type="PANTHER" id="PTHR38452">
    <property type="entry name" value="UPF0756 MEMBRANE PROTEIN YEAL"/>
    <property type="match status" value="1"/>
</dbReference>
<dbReference type="Proteomes" id="UP000632377">
    <property type="component" value="Unassembled WGS sequence"/>
</dbReference>
<feature type="transmembrane region" description="Helical" evidence="5">
    <location>
        <begin position="6"/>
        <end position="34"/>
    </location>
</feature>
<dbReference type="RefSeq" id="WP_202749639.1">
    <property type="nucleotide sequence ID" value="NZ_JAESWC010000009.1"/>
</dbReference>
<dbReference type="InterPro" id="IPR007382">
    <property type="entry name" value="UPF0756_TM"/>
</dbReference>
<keyword evidence="3 5" id="KW-1133">Transmembrane helix</keyword>
<gene>
    <name evidence="6" type="ORF">JK636_14060</name>
</gene>
<proteinExistence type="predicted"/>
<protein>
    <submittedName>
        <fullName evidence="6">DUF441 domain-containing protein</fullName>
    </submittedName>
</protein>
<accession>A0ABS1TBZ1</accession>
<evidence type="ECO:0000256" key="5">
    <source>
        <dbReference type="SAM" id="Phobius"/>
    </source>
</evidence>
<name>A0ABS1TBZ1_9CLOT</name>
<dbReference type="Pfam" id="PF04284">
    <property type="entry name" value="DUF441"/>
    <property type="match status" value="1"/>
</dbReference>
<organism evidence="6 7">
    <name type="scientific">Clostridium rhizosphaerae</name>
    <dbReference type="NCBI Taxonomy" id="2803861"/>
    <lineage>
        <taxon>Bacteria</taxon>
        <taxon>Bacillati</taxon>
        <taxon>Bacillota</taxon>
        <taxon>Clostridia</taxon>
        <taxon>Eubacteriales</taxon>
        <taxon>Clostridiaceae</taxon>
        <taxon>Clostridium</taxon>
    </lineage>
</organism>
<keyword evidence="7" id="KW-1185">Reference proteome</keyword>
<sequence length="151" mass="16164">MYKIIIFILVILSFITKNKNLGIAALIIFVISLTNSEKAINFVEKYCMDIGMIFLMLWMLVPLIKQGSNSFDIKSLLSVNGIVSLTMGIIVAMLAAKGVSFTKGNADVLSGVVLGSIVGVSLLGGVPVGPLIASGIAYEIVRLINFIFGHK</sequence>
<feature type="transmembrane region" description="Helical" evidence="5">
    <location>
        <begin position="108"/>
        <end position="125"/>
    </location>
</feature>
<evidence type="ECO:0000256" key="2">
    <source>
        <dbReference type="ARBA" id="ARBA00022692"/>
    </source>
</evidence>
<comment type="caution">
    <text evidence="6">The sequence shown here is derived from an EMBL/GenBank/DDBJ whole genome shotgun (WGS) entry which is preliminary data.</text>
</comment>
<keyword evidence="2 5" id="KW-0812">Transmembrane</keyword>
<keyword evidence="1" id="KW-1003">Cell membrane</keyword>
<reference evidence="6 7" key="1">
    <citation type="submission" date="2021-01" db="EMBL/GenBank/DDBJ databases">
        <title>Genome public.</title>
        <authorList>
            <person name="Liu C."/>
            <person name="Sun Q."/>
        </authorList>
    </citation>
    <scope>NUCLEOTIDE SEQUENCE [LARGE SCALE GENOMIC DNA]</scope>
    <source>
        <strain evidence="6 7">YIM B02515</strain>
    </source>
</reference>
<dbReference type="EMBL" id="JAESWC010000009">
    <property type="protein sequence ID" value="MBL4936879.1"/>
    <property type="molecule type" value="Genomic_DNA"/>
</dbReference>
<evidence type="ECO:0000313" key="7">
    <source>
        <dbReference type="Proteomes" id="UP000632377"/>
    </source>
</evidence>
<dbReference type="PANTHER" id="PTHR38452:SF1">
    <property type="entry name" value="UPF0756 MEMBRANE PROTEIN YEAL"/>
    <property type="match status" value="1"/>
</dbReference>
<evidence type="ECO:0000256" key="1">
    <source>
        <dbReference type="ARBA" id="ARBA00022475"/>
    </source>
</evidence>
<keyword evidence="4 5" id="KW-0472">Membrane</keyword>
<feature type="transmembrane region" description="Helical" evidence="5">
    <location>
        <begin position="76"/>
        <end position="96"/>
    </location>
</feature>
<evidence type="ECO:0000313" key="6">
    <source>
        <dbReference type="EMBL" id="MBL4936879.1"/>
    </source>
</evidence>
<feature type="transmembrane region" description="Helical" evidence="5">
    <location>
        <begin position="46"/>
        <end position="64"/>
    </location>
</feature>
<evidence type="ECO:0000256" key="3">
    <source>
        <dbReference type="ARBA" id="ARBA00022989"/>
    </source>
</evidence>